<accession>A0A7J0BNG2</accession>
<dbReference type="InterPro" id="IPR055227">
    <property type="entry name" value="HRQ1_WHD"/>
</dbReference>
<evidence type="ECO:0000259" key="5">
    <source>
        <dbReference type="PROSITE" id="PS51194"/>
    </source>
</evidence>
<dbReference type="EMBL" id="BLVO01000016">
    <property type="protein sequence ID" value="GFM34742.1"/>
    <property type="molecule type" value="Genomic_DNA"/>
</dbReference>
<dbReference type="InterPro" id="IPR036397">
    <property type="entry name" value="RNaseH_sf"/>
</dbReference>
<dbReference type="PROSITE" id="PS51194">
    <property type="entry name" value="HELICASE_CTER"/>
    <property type="match status" value="1"/>
</dbReference>
<dbReference type="SUPFAM" id="SSF52540">
    <property type="entry name" value="P-loop containing nucleoside triphosphate hydrolases"/>
    <property type="match status" value="1"/>
</dbReference>
<keyword evidence="6" id="KW-0347">Helicase</keyword>
<dbReference type="GO" id="GO:0043138">
    <property type="term" value="F:3'-5' DNA helicase activity"/>
    <property type="evidence" value="ECO:0007669"/>
    <property type="project" value="TreeGrafter"/>
</dbReference>
<dbReference type="AlphaFoldDB" id="A0A7J0BNG2"/>
<feature type="compositionally biased region" description="Polar residues" evidence="3">
    <location>
        <begin position="838"/>
        <end position="848"/>
    </location>
</feature>
<gene>
    <name evidence="6" type="ORF">DSM101010T_31070</name>
</gene>
<comment type="caution">
    <text evidence="6">The sequence shown here is derived from an EMBL/GenBank/DDBJ whole genome shotgun (WGS) entry which is preliminary data.</text>
</comment>
<dbReference type="GO" id="GO:0003676">
    <property type="term" value="F:nucleic acid binding"/>
    <property type="evidence" value="ECO:0007669"/>
    <property type="project" value="InterPro"/>
</dbReference>
<dbReference type="Proteomes" id="UP000503840">
    <property type="component" value="Unassembled WGS sequence"/>
</dbReference>
<dbReference type="InterPro" id="IPR001650">
    <property type="entry name" value="Helicase_C-like"/>
</dbReference>
<dbReference type="Pfam" id="PF22982">
    <property type="entry name" value="WHD_HRQ1"/>
    <property type="match status" value="1"/>
</dbReference>
<proteinExistence type="predicted"/>
<evidence type="ECO:0000313" key="7">
    <source>
        <dbReference type="Proteomes" id="UP000503840"/>
    </source>
</evidence>
<dbReference type="PANTHER" id="PTHR47957">
    <property type="entry name" value="ATP-DEPENDENT HELICASE HRQ1"/>
    <property type="match status" value="1"/>
</dbReference>
<dbReference type="Pfam" id="PF00271">
    <property type="entry name" value="Helicase_C"/>
    <property type="match status" value="1"/>
</dbReference>
<keyword evidence="2" id="KW-0067">ATP-binding</keyword>
<dbReference type="GO" id="GO:0036297">
    <property type="term" value="P:interstrand cross-link repair"/>
    <property type="evidence" value="ECO:0007669"/>
    <property type="project" value="TreeGrafter"/>
</dbReference>
<dbReference type="CDD" id="cd17923">
    <property type="entry name" value="DEXHc_Hrq1-like"/>
    <property type="match status" value="1"/>
</dbReference>
<dbReference type="Gene3D" id="3.40.50.300">
    <property type="entry name" value="P-loop containing nucleotide triphosphate hydrolases"/>
    <property type="match status" value="2"/>
</dbReference>
<dbReference type="PROSITE" id="PS51192">
    <property type="entry name" value="HELICASE_ATP_BIND_1"/>
    <property type="match status" value="1"/>
</dbReference>
<protein>
    <submittedName>
        <fullName evidence="6">DEAD/DEAH box helicase</fullName>
    </submittedName>
</protein>
<dbReference type="SUPFAM" id="SSF53098">
    <property type="entry name" value="Ribonuclease H-like"/>
    <property type="match status" value="1"/>
</dbReference>
<evidence type="ECO:0000256" key="1">
    <source>
        <dbReference type="ARBA" id="ARBA00022741"/>
    </source>
</evidence>
<dbReference type="SMART" id="SM00487">
    <property type="entry name" value="DEXDc"/>
    <property type="match status" value="1"/>
</dbReference>
<name>A0A7J0BNG2_9BACT</name>
<dbReference type="Pfam" id="PF09369">
    <property type="entry name" value="MZB"/>
    <property type="match status" value="1"/>
</dbReference>
<evidence type="ECO:0000259" key="4">
    <source>
        <dbReference type="PROSITE" id="PS51192"/>
    </source>
</evidence>
<evidence type="ECO:0000256" key="2">
    <source>
        <dbReference type="ARBA" id="ARBA00022840"/>
    </source>
</evidence>
<dbReference type="InterPro" id="IPR038720">
    <property type="entry name" value="YprB_RNase_H-like_dom"/>
</dbReference>
<dbReference type="Pfam" id="PF00270">
    <property type="entry name" value="DEAD"/>
    <property type="match status" value="1"/>
</dbReference>
<dbReference type="GO" id="GO:0005524">
    <property type="term" value="F:ATP binding"/>
    <property type="evidence" value="ECO:0007669"/>
    <property type="project" value="UniProtKB-KW"/>
</dbReference>
<feature type="region of interest" description="Disordered" evidence="3">
    <location>
        <begin position="772"/>
        <end position="849"/>
    </location>
</feature>
<dbReference type="RefSeq" id="WP_174406406.1">
    <property type="nucleotide sequence ID" value="NZ_BLVO01000016.1"/>
</dbReference>
<evidence type="ECO:0000313" key="6">
    <source>
        <dbReference type="EMBL" id="GFM34742.1"/>
    </source>
</evidence>
<sequence>MHDEAEIISEYVGALKASDRLGEQVVYHRVLPEAAAQFAPNKRPWSTAMRDLLAMQGIRELYAHQALATDYIRSGRHVVVATPTASGKTFVYNLPVIERFLQDRDARALYLFPLKALAQDQLKTFRQLTAHWPKEARPEAAIYDGDTTPHFRKKIRTNPPTVLMTNPEMLHLSILPHHEQWVQFLASLQYIVVDEVHTYRGVLGSHMAQLFRRLLRICKQYGITPTFIFCSATVGNPGELCRQLTGLPESDIQVITQSGAPQGKRHFVFLDPYESPSTAAIQLLKSALSRNLRTIVYTQSRKMTELISLWAGQKSGPYKERISAYRAGFLPEERREIEAKMSSGELLAVISTSALELGIDIGALDLCILVGYPGTVMATMQRGGRVGRATQESAVVLVAGEDALDQYFMRHPQDFFERPAEHAVLNPHNPVILKRHLECAAAELSLRPAEPWLQAQDVQSAIHELEMEGLLLRDADDTAIFAARKRPQRHVDLRGAGNSFHIQTTDGTVIGSVDGIKALRETHPGAVYLHKGTTWTVTSLDLETRTARVAEDKVDYYTRVRGNKDTEILEVLDQKVVWGTRICLGRLRVTEYISGYERRSVRGGGNLLGIIPLDLPPQVFETEGLWFEIPMDVQRAMEDAFMHFMGSIHAIEHAAIGILPLLVMTDRNDLGGISTPMHAQVGKPAVFIYDGMPGGAGLTRLAFERAQDMFERTFAVIRDCGCELGCPSCVHSPKCGSGNRPIDKAGALDLLLRLGSRDAAADEQLREQFVLQPVSQNSGQSSGQSGSAPFEATAHSASVLPENPDVATPPAKFAPAGGMEAARQSESPHPPLPAGGMPQNSPSASADSLSVPKFTPARYAVLDVETQLSAQEVGGWNRAERMRVSVAVLYDSATDAFTAYTEDRMPEMLKLLEEFELVVGFNILRFDYKVLSAYTTQNLATLPTLDMLDVIRKRLSYRVSLDNLGSATFDAPKSADGLQALKWWKEGKVDEIARYCEQDVRITRDLYLHGREHGYVLFTNKAKQKVRILVDW</sequence>
<feature type="compositionally biased region" description="Low complexity" evidence="3">
    <location>
        <begin position="775"/>
        <end position="787"/>
    </location>
</feature>
<keyword evidence="6" id="KW-0378">Hydrolase</keyword>
<feature type="domain" description="Helicase C-terminal" evidence="5">
    <location>
        <begin position="279"/>
        <end position="431"/>
    </location>
</feature>
<dbReference type="InterPro" id="IPR014001">
    <property type="entry name" value="Helicase_ATP-bd"/>
</dbReference>
<keyword evidence="7" id="KW-1185">Reference proteome</keyword>
<dbReference type="CDD" id="cd18797">
    <property type="entry name" value="SF2_C_Hrq"/>
    <property type="match status" value="1"/>
</dbReference>
<dbReference type="Pfam" id="PF13482">
    <property type="entry name" value="RNase_H_2"/>
    <property type="match status" value="1"/>
</dbReference>
<dbReference type="InterPro" id="IPR011545">
    <property type="entry name" value="DEAD/DEAH_box_helicase_dom"/>
</dbReference>
<dbReference type="InterPro" id="IPR012337">
    <property type="entry name" value="RNaseH-like_sf"/>
</dbReference>
<dbReference type="GO" id="GO:0006289">
    <property type="term" value="P:nucleotide-excision repair"/>
    <property type="evidence" value="ECO:0007669"/>
    <property type="project" value="TreeGrafter"/>
</dbReference>
<reference evidence="6 7" key="1">
    <citation type="submission" date="2020-05" db="EMBL/GenBank/DDBJ databases">
        <title>Draft genome sequence of Desulfovibrio sp. strain HN2T.</title>
        <authorList>
            <person name="Ueno A."/>
            <person name="Tamazawa S."/>
            <person name="Tamamura S."/>
            <person name="Murakami T."/>
            <person name="Kiyama T."/>
            <person name="Inomata H."/>
            <person name="Amano Y."/>
            <person name="Miyakawa K."/>
            <person name="Tamaki H."/>
            <person name="Naganuma T."/>
            <person name="Kaneko K."/>
        </authorList>
    </citation>
    <scope>NUCLEOTIDE SEQUENCE [LARGE SCALE GENOMIC DNA]</scope>
    <source>
        <strain evidence="6 7">HN2</strain>
    </source>
</reference>
<keyword evidence="1" id="KW-0547">Nucleotide-binding</keyword>
<dbReference type="SMART" id="SM00490">
    <property type="entry name" value="HELICc"/>
    <property type="match status" value="1"/>
</dbReference>
<organism evidence="6 7">
    <name type="scientific">Desulfovibrio subterraneus</name>
    <dbReference type="NCBI Taxonomy" id="2718620"/>
    <lineage>
        <taxon>Bacteria</taxon>
        <taxon>Pseudomonadati</taxon>
        <taxon>Thermodesulfobacteriota</taxon>
        <taxon>Desulfovibrionia</taxon>
        <taxon>Desulfovibrionales</taxon>
        <taxon>Desulfovibrionaceae</taxon>
        <taxon>Desulfovibrio</taxon>
    </lineage>
</organism>
<dbReference type="InterPro" id="IPR018973">
    <property type="entry name" value="MZB"/>
</dbReference>
<dbReference type="InterPro" id="IPR027417">
    <property type="entry name" value="P-loop_NTPase"/>
</dbReference>
<feature type="domain" description="Helicase ATP-binding" evidence="4">
    <location>
        <begin position="69"/>
        <end position="252"/>
    </location>
</feature>
<dbReference type="PANTHER" id="PTHR47957:SF3">
    <property type="entry name" value="ATP-DEPENDENT HELICASE HRQ1"/>
    <property type="match status" value="1"/>
</dbReference>
<dbReference type="Gene3D" id="3.30.420.10">
    <property type="entry name" value="Ribonuclease H-like superfamily/Ribonuclease H"/>
    <property type="match status" value="1"/>
</dbReference>
<evidence type="ECO:0000256" key="3">
    <source>
        <dbReference type="SAM" id="MobiDB-lite"/>
    </source>
</evidence>